<dbReference type="InterPro" id="IPR051480">
    <property type="entry name" value="Endocytic_GEF_Adapter"/>
</dbReference>
<dbReference type="GO" id="GO:0005085">
    <property type="term" value="F:guanyl-nucleotide exchange factor activity"/>
    <property type="evidence" value="ECO:0007669"/>
    <property type="project" value="InterPro"/>
</dbReference>
<dbReference type="PANTHER" id="PTHR46006:SF6">
    <property type="entry name" value="INTERSECTIN-2 ISOFORM X1"/>
    <property type="match status" value="1"/>
</dbReference>
<dbReference type="PROSITE" id="PS50010">
    <property type="entry name" value="DH_2"/>
    <property type="match status" value="1"/>
</dbReference>
<evidence type="ECO:0000256" key="3">
    <source>
        <dbReference type="SAM" id="Coils"/>
    </source>
</evidence>
<feature type="domain" description="DH" evidence="4">
    <location>
        <begin position="35"/>
        <end position="217"/>
    </location>
</feature>
<dbReference type="AlphaFoldDB" id="A0A139A1X4"/>
<accession>A0A139A1X4</accession>
<gene>
    <name evidence="5" type="ORF">M427DRAFT_461728</name>
</gene>
<dbReference type="Proteomes" id="UP000070544">
    <property type="component" value="Unassembled WGS sequence"/>
</dbReference>
<dbReference type="Gene3D" id="1.20.900.10">
    <property type="entry name" value="Dbl homology (DH) domain"/>
    <property type="match status" value="1"/>
</dbReference>
<organism evidence="5 6">
    <name type="scientific">Gonapodya prolifera (strain JEL478)</name>
    <name type="common">Monoblepharis prolifera</name>
    <dbReference type="NCBI Taxonomy" id="1344416"/>
    <lineage>
        <taxon>Eukaryota</taxon>
        <taxon>Fungi</taxon>
        <taxon>Fungi incertae sedis</taxon>
        <taxon>Chytridiomycota</taxon>
        <taxon>Chytridiomycota incertae sedis</taxon>
        <taxon>Monoblepharidomycetes</taxon>
        <taxon>Monoblepharidales</taxon>
        <taxon>Gonapodyaceae</taxon>
        <taxon>Gonapodya</taxon>
    </lineage>
</organism>
<evidence type="ECO:0000256" key="1">
    <source>
        <dbReference type="ARBA" id="ARBA00004496"/>
    </source>
</evidence>
<keyword evidence="3" id="KW-0175">Coiled coil</keyword>
<proteinExistence type="predicted"/>
<dbReference type="CDD" id="cd00160">
    <property type="entry name" value="RhoGEF"/>
    <property type="match status" value="1"/>
</dbReference>
<dbReference type="SMART" id="SM00325">
    <property type="entry name" value="RhoGEF"/>
    <property type="match status" value="1"/>
</dbReference>
<dbReference type="Pfam" id="PF00621">
    <property type="entry name" value="RhoGEF"/>
    <property type="match status" value="1"/>
</dbReference>
<evidence type="ECO:0000259" key="4">
    <source>
        <dbReference type="PROSITE" id="PS50010"/>
    </source>
</evidence>
<dbReference type="GO" id="GO:0035025">
    <property type="term" value="P:positive regulation of Rho protein signal transduction"/>
    <property type="evidence" value="ECO:0007669"/>
    <property type="project" value="TreeGrafter"/>
</dbReference>
<sequence length="337" mass="39316">MCSGHICKSPGKEYETWSSRMDPQILEGLSQEERKRQEAIYELIRTEQTYVQDLQMIVEDFYNPMQNFMKAEDLKQIFSNIGEILEKNAIYMSDILQVQQEDGMVVQVIGPAFVKHSKSLERYKDYCAVQMNASKFLQKRRQEDAQLGDFLKARQRDPKFRGLDLSSYLLEPMQRLTRYPLLLRKVIHYTPKSHPDHDSLLIALNLAEKALEDVNERAKEVDNRQKMDEISNLVDFEKADERVDLYASTRLVGKRQFVYEGPLTKAKSNRKLYAYLFNDLLLLVERKSATAISVAKNSYQYWMYRKPLPLSECAAREIPPNARLPFSVGALSEDWFT</sequence>
<protein>
    <submittedName>
        <fullName evidence="5">Dbl homology domain-containing protein</fullName>
    </submittedName>
</protein>
<evidence type="ECO:0000256" key="2">
    <source>
        <dbReference type="ARBA" id="ARBA00022490"/>
    </source>
</evidence>
<dbReference type="GO" id="GO:0005737">
    <property type="term" value="C:cytoplasm"/>
    <property type="evidence" value="ECO:0007669"/>
    <property type="project" value="UniProtKB-SubCell"/>
</dbReference>
<dbReference type="SUPFAM" id="SSF48065">
    <property type="entry name" value="DBL homology domain (DH-domain)"/>
    <property type="match status" value="1"/>
</dbReference>
<dbReference type="InterPro" id="IPR001849">
    <property type="entry name" value="PH_domain"/>
</dbReference>
<dbReference type="OrthoDB" id="1716625at2759"/>
<dbReference type="InterPro" id="IPR035899">
    <property type="entry name" value="DBL_dom_sf"/>
</dbReference>
<feature type="coiled-coil region" evidence="3">
    <location>
        <begin position="197"/>
        <end position="224"/>
    </location>
</feature>
<dbReference type="Gene3D" id="2.30.29.30">
    <property type="entry name" value="Pleckstrin-homology domain (PH domain)/Phosphotyrosine-binding domain (PTB)"/>
    <property type="match status" value="1"/>
</dbReference>
<name>A0A139A1X4_GONPJ</name>
<keyword evidence="6" id="KW-1185">Reference proteome</keyword>
<reference evidence="5 6" key="1">
    <citation type="journal article" date="2015" name="Genome Biol. Evol.">
        <title>Phylogenomic analyses indicate that early fungi evolved digesting cell walls of algal ancestors of land plants.</title>
        <authorList>
            <person name="Chang Y."/>
            <person name="Wang S."/>
            <person name="Sekimoto S."/>
            <person name="Aerts A.L."/>
            <person name="Choi C."/>
            <person name="Clum A."/>
            <person name="LaButti K.M."/>
            <person name="Lindquist E.A."/>
            <person name="Yee Ngan C."/>
            <person name="Ohm R.A."/>
            <person name="Salamov A.A."/>
            <person name="Grigoriev I.V."/>
            <person name="Spatafora J.W."/>
            <person name="Berbee M.L."/>
        </authorList>
    </citation>
    <scope>NUCLEOTIDE SEQUENCE [LARGE SCALE GENOMIC DNA]</scope>
    <source>
        <strain evidence="5 6">JEL478</strain>
    </source>
</reference>
<evidence type="ECO:0000313" key="6">
    <source>
        <dbReference type="Proteomes" id="UP000070544"/>
    </source>
</evidence>
<dbReference type="OMA" id="GHICKSP"/>
<dbReference type="InterPro" id="IPR011993">
    <property type="entry name" value="PH-like_dom_sf"/>
</dbReference>
<dbReference type="PANTHER" id="PTHR46006">
    <property type="entry name" value="RHO GUANINE NUCLEOTIDE EXCHANGE FACTOR AT 64C, ISOFORM A"/>
    <property type="match status" value="1"/>
</dbReference>
<evidence type="ECO:0000313" key="5">
    <source>
        <dbReference type="EMBL" id="KXS10786.1"/>
    </source>
</evidence>
<dbReference type="STRING" id="1344416.A0A139A1X4"/>
<dbReference type="Pfam" id="PF16652">
    <property type="entry name" value="PH_13"/>
    <property type="match status" value="1"/>
</dbReference>
<dbReference type="InterPro" id="IPR000219">
    <property type="entry name" value="DH_dom"/>
</dbReference>
<dbReference type="SUPFAM" id="SSF50729">
    <property type="entry name" value="PH domain-like"/>
    <property type="match status" value="1"/>
</dbReference>
<keyword evidence="2" id="KW-0963">Cytoplasm</keyword>
<dbReference type="EMBL" id="KQ965814">
    <property type="protein sequence ID" value="KXS10786.1"/>
    <property type="molecule type" value="Genomic_DNA"/>
</dbReference>
<comment type="subcellular location">
    <subcellularLocation>
        <location evidence="1">Cytoplasm</location>
    </subcellularLocation>
</comment>